<dbReference type="InterPro" id="IPR012340">
    <property type="entry name" value="NA-bd_OB-fold"/>
</dbReference>
<dbReference type="GeneID" id="83695318"/>
<dbReference type="InterPro" id="IPR011344">
    <property type="entry name" value="ssDNA-bd"/>
</dbReference>
<dbReference type="RefSeq" id="WP_166769919.1">
    <property type="nucleotide sequence ID" value="NZ_CP122561.1"/>
</dbReference>
<dbReference type="AlphaFoldDB" id="A0AAJ6AK11"/>
<keyword evidence="1 2" id="KW-0238">DNA-binding</keyword>
<gene>
    <name evidence="4" type="ORF">QDX21_04975</name>
</gene>
<dbReference type="PROSITE" id="PS50935">
    <property type="entry name" value="SSB"/>
    <property type="match status" value="1"/>
</dbReference>
<dbReference type="GO" id="GO:0006260">
    <property type="term" value="P:DNA replication"/>
    <property type="evidence" value="ECO:0007669"/>
    <property type="project" value="InterPro"/>
</dbReference>
<dbReference type="SUPFAM" id="SSF50249">
    <property type="entry name" value="Nucleic acid-binding proteins"/>
    <property type="match status" value="1"/>
</dbReference>
<dbReference type="Proteomes" id="UP001224674">
    <property type="component" value="Chromosome"/>
</dbReference>
<sequence length="141" mass="15684">MANVSFRGNVGKVFGLKRSQDGKPRFQFSVAESHGRFDQHNQWQDTGTTWWNVTVFGKQSENLADIIQEGQKQQVVVTGRSQTRRYEHNGEQRESLDVAADHVGLVHRANQPQSSPAANWNNAPENAWAGGGQQQGGNPPF</sequence>
<dbReference type="InterPro" id="IPR000424">
    <property type="entry name" value="Primosome_PriB/ssb"/>
</dbReference>
<organism evidence="4 5">
    <name type="scientific">Auritidibacter ignavus</name>
    <dbReference type="NCBI Taxonomy" id="678932"/>
    <lineage>
        <taxon>Bacteria</taxon>
        <taxon>Bacillati</taxon>
        <taxon>Actinomycetota</taxon>
        <taxon>Actinomycetes</taxon>
        <taxon>Micrococcales</taxon>
        <taxon>Micrococcaceae</taxon>
        <taxon>Auritidibacter</taxon>
    </lineage>
</organism>
<feature type="region of interest" description="Disordered" evidence="3">
    <location>
        <begin position="108"/>
        <end position="141"/>
    </location>
</feature>
<name>A0AAJ6AK11_9MICC</name>
<evidence type="ECO:0000256" key="1">
    <source>
        <dbReference type="ARBA" id="ARBA00023125"/>
    </source>
</evidence>
<evidence type="ECO:0000313" key="5">
    <source>
        <dbReference type="Proteomes" id="UP001224674"/>
    </source>
</evidence>
<dbReference type="GO" id="GO:0003697">
    <property type="term" value="F:single-stranded DNA binding"/>
    <property type="evidence" value="ECO:0007669"/>
    <property type="project" value="InterPro"/>
</dbReference>
<proteinExistence type="predicted"/>
<protein>
    <recommendedName>
        <fullName evidence="2">Single-stranded DNA-binding protein</fullName>
    </recommendedName>
</protein>
<evidence type="ECO:0000313" key="4">
    <source>
        <dbReference type="EMBL" id="WGH94147.1"/>
    </source>
</evidence>
<evidence type="ECO:0000256" key="2">
    <source>
        <dbReference type="PIRNR" id="PIRNR002070"/>
    </source>
</evidence>
<accession>A0AAJ6AK11</accession>
<dbReference type="CDD" id="cd04496">
    <property type="entry name" value="SSB_OBF"/>
    <property type="match status" value="1"/>
</dbReference>
<evidence type="ECO:0000256" key="3">
    <source>
        <dbReference type="SAM" id="MobiDB-lite"/>
    </source>
</evidence>
<feature type="compositionally biased region" description="Low complexity" evidence="3">
    <location>
        <begin position="116"/>
        <end position="128"/>
    </location>
</feature>
<keyword evidence="5" id="KW-1185">Reference proteome</keyword>
<dbReference type="EMBL" id="CP122566">
    <property type="protein sequence ID" value="WGH94147.1"/>
    <property type="molecule type" value="Genomic_DNA"/>
</dbReference>
<dbReference type="Gene3D" id="2.40.50.140">
    <property type="entry name" value="Nucleic acid-binding proteins"/>
    <property type="match status" value="1"/>
</dbReference>
<dbReference type="Pfam" id="PF00436">
    <property type="entry name" value="SSB"/>
    <property type="match status" value="1"/>
</dbReference>
<dbReference type="PIRSF" id="PIRSF002070">
    <property type="entry name" value="SSB"/>
    <property type="match status" value="1"/>
</dbReference>
<reference evidence="4 5" key="1">
    <citation type="submission" date="2023-03" db="EMBL/GenBank/DDBJ databases">
        <title>Complete genome sequences of several Auritidibacter ignavus strains isolated from ear infections.</title>
        <authorList>
            <person name="Baehr T."/>
            <person name="Baumhoegger A.M."/>
        </authorList>
    </citation>
    <scope>NUCLEOTIDE SEQUENCE [LARGE SCALE GENOMIC DNA]</scope>
    <source>
        <strain evidence="4 5">BABAE-6</strain>
    </source>
</reference>